<sequence length="282" mass="32410">MGKSVVGVRFKKVGKIYYFDPLDIVFNQFDPVIVETVRGIEYGEIALTAREVDDEEIVAPVKPVIRKATEKDTLEYEKLKRNEVDAREIFITKAKKHKLEMKLIDVEYTFDQKKAIFYFTAEGRVDFRELVKDLASIFKVRIELRQIGVRDEAKIFKGLGVCGRTTCCAQWLGDFTPVSIKMAKEQNLSLNSTKISGICGRLLCCLTYEQEFYETVSKKLPKVGQKVITADGEGEVFKLSILQETVFVKIQVNKDETEVKKYLLEEIEVKKYEKVKKDKESS</sequence>
<gene>
    <name evidence="2" type="ORF">GH807_11805</name>
</gene>
<dbReference type="InterPro" id="IPR007557">
    <property type="entry name" value="PSP1_C"/>
</dbReference>
<keyword evidence="3" id="KW-1185">Reference proteome</keyword>
<organism evidence="2 3">
    <name type="scientific">Acetobacterium tundrae</name>
    <dbReference type="NCBI Taxonomy" id="132932"/>
    <lineage>
        <taxon>Bacteria</taxon>
        <taxon>Bacillati</taxon>
        <taxon>Bacillota</taxon>
        <taxon>Clostridia</taxon>
        <taxon>Eubacteriales</taxon>
        <taxon>Eubacteriaceae</taxon>
        <taxon>Acetobacterium</taxon>
    </lineage>
</organism>
<dbReference type="Proteomes" id="UP000653358">
    <property type="component" value="Unassembled WGS sequence"/>
</dbReference>
<comment type="caution">
    <text evidence="2">The sequence shown here is derived from an EMBL/GenBank/DDBJ whole genome shotgun (WGS) entry which is preliminary data.</text>
</comment>
<protein>
    <submittedName>
        <fullName evidence="2">Stage 0 sporulation protein</fullName>
    </submittedName>
</protein>
<dbReference type="EMBL" id="WJBB01000015">
    <property type="protein sequence ID" value="MBC3797727.1"/>
    <property type="molecule type" value="Genomic_DNA"/>
</dbReference>
<reference evidence="2 3" key="1">
    <citation type="journal article" date="2020" name="mSystems">
        <title>Defining Genomic and Predicted Metabolic Features of the Acetobacterium Genus.</title>
        <authorList>
            <person name="Ross D.E."/>
            <person name="Marshall C.W."/>
            <person name="Gulliver D."/>
            <person name="May H.D."/>
            <person name="Norman R.S."/>
        </authorList>
    </citation>
    <scope>NUCLEOTIDE SEQUENCE [LARGE SCALE GENOMIC DNA]</scope>
    <source>
        <strain evidence="2 3">DSM 9173</strain>
    </source>
</reference>
<dbReference type="PANTHER" id="PTHR43830:SF3">
    <property type="entry name" value="PROTEIN PSP1"/>
    <property type="match status" value="1"/>
</dbReference>
<dbReference type="NCBIfam" id="NF041131">
    <property type="entry name" value="RicT_YaaT_fam"/>
    <property type="match status" value="1"/>
</dbReference>
<evidence type="ECO:0000259" key="1">
    <source>
        <dbReference type="PROSITE" id="PS51411"/>
    </source>
</evidence>
<dbReference type="PROSITE" id="PS51411">
    <property type="entry name" value="PSP1_C"/>
    <property type="match status" value="1"/>
</dbReference>
<proteinExistence type="predicted"/>
<dbReference type="Pfam" id="PF04468">
    <property type="entry name" value="PSP1"/>
    <property type="match status" value="1"/>
</dbReference>
<dbReference type="PANTHER" id="PTHR43830">
    <property type="entry name" value="PROTEIN PSP1"/>
    <property type="match status" value="1"/>
</dbReference>
<dbReference type="InterPro" id="IPR047767">
    <property type="entry name" value="PSP1-like"/>
</dbReference>
<accession>A0ABR6WNM2</accession>
<feature type="domain" description="PSP1 C-terminal" evidence="1">
    <location>
        <begin position="62"/>
        <end position="147"/>
    </location>
</feature>
<name>A0ABR6WNM2_9FIRM</name>
<evidence type="ECO:0000313" key="2">
    <source>
        <dbReference type="EMBL" id="MBC3797727.1"/>
    </source>
</evidence>
<evidence type="ECO:0000313" key="3">
    <source>
        <dbReference type="Proteomes" id="UP000653358"/>
    </source>
</evidence>
<dbReference type="RefSeq" id="WP_148604740.1">
    <property type="nucleotide sequence ID" value="NZ_RXYB01000016.1"/>
</dbReference>